<sequence>MIRAPEHLPGDGQQVPHALWLPASQGSQQALPFSCSRWGRLGQEVHITANESPGSFRE</sequence>
<reference evidence="1" key="1">
    <citation type="journal article" date="2019" name="bioRxiv">
        <title>The Genome of the Zebra Mussel, Dreissena polymorpha: A Resource for Invasive Species Research.</title>
        <authorList>
            <person name="McCartney M.A."/>
            <person name="Auch B."/>
            <person name="Kono T."/>
            <person name="Mallez S."/>
            <person name="Zhang Y."/>
            <person name="Obille A."/>
            <person name="Becker A."/>
            <person name="Abrahante J.E."/>
            <person name="Garbe J."/>
            <person name="Badalamenti J.P."/>
            <person name="Herman A."/>
            <person name="Mangelson H."/>
            <person name="Liachko I."/>
            <person name="Sullivan S."/>
            <person name="Sone E.D."/>
            <person name="Koren S."/>
            <person name="Silverstein K.A.T."/>
            <person name="Beckman K.B."/>
            <person name="Gohl D.M."/>
        </authorList>
    </citation>
    <scope>NUCLEOTIDE SEQUENCE</scope>
    <source>
        <strain evidence="1">Duluth1</strain>
        <tissue evidence="1">Whole animal</tissue>
    </source>
</reference>
<evidence type="ECO:0000313" key="1">
    <source>
        <dbReference type="EMBL" id="KAH3872215.1"/>
    </source>
</evidence>
<keyword evidence="2" id="KW-1185">Reference proteome</keyword>
<dbReference type="EMBL" id="JAIWYP010000002">
    <property type="protein sequence ID" value="KAH3872215.1"/>
    <property type="molecule type" value="Genomic_DNA"/>
</dbReference>
<protein>
    <submittedName>
        <fullName evidence="1">Uncharacterized protein</fullName>
    </submittedName>
</protein>
<dbReference type="Proteomes" id="UP000828390">
    <property type="component" value="Unassembled WGS sequence"/>
</dbReference>
<name>A0A9D4M9J3_DREPO</name>
<accession>A0A9D4M9J3</accession>
<comment type="caution">
    <text evidence="1">The sequence shown here is derived from an EMBL/GenBank/DDBJ whole genome shotgun (WGS) entry which is preliminary data.</text>
</comment>
<gene>
    <name evidence="1" type="ORF">DPMN_035430</name>
</gene>
<evidence type="ECO:0000313" key="2">
    <source>
        <dbReference type="Proteomes" id="UP000828390"/>
    </source>
</evidence>
<organism evidence="1 2">
    <name type="scientific">Dreissena polymorpha</name>
    <name type="common">Zebra mussel</name>
    <name type="synonym">Mytilus polymorpha</name>
    <dbReference type="NCBI Taxonomy" id="45954"/>
    <lineage>
        <taxon>Eukaryota</taxon>
        <taxon>Metazoa</taxon>
        <taxon>Spiralia</taxon>
        <taxon>Lophotrochozoa</taxon>
        <taxon>Mollusca</taxon>
        <taxon>Bivalvia</taxon>
        <taxon>Autobranchia</taxon>
        <taxon>Heteroconchia</taxon>
        <taxon>Euheterodonta</taxon>
        <taxon>Imparidentia</taxon>
        <taxon>Neoheterodontei</taxon>
        <taxon>Myida</taxon>
        <taxon>Dreissenoidea</taxon>
        <taxon>Dreissenidae</taxon>
        <taxon>Dreissena</taxon>
    </lineage>
</organism>
<proteinExistence type="predicted"/>
<dbReference type="AlphaFoldDB" id="A0A9D4M9J3"/>
<reference evidence="1" key="2">
    <citation type="submission" date="2020-11" db="EMBL/GenBank/DDBJ databases">
        <authorList>
            <person name="McCartney M.A."/>
            <person name="Auch B."/>
            <person name="Kono T."/>
            <person name="Mallez S."/>
            <person name="Becker A."/>
            <person name="Gohl D.M."/>
            <person name="Silverstein K.A.T."/>
            <person name="Koren S."/>
            <person name="Bechman K.B."/>
            <person name="Herman A."/>
            <person name="Abrahante J.E."/>
            <person name="Garbe J."/>
        </authorList>
    </citation>
    <scope>NUCLEOTIDE SEQUENCE</scope>
    <source>
        <strain evidence="1">Duluth1</strain>
        <tissue evidence="1">Whole animal</tissue>
    </source>
</reference>